<evidence type="ECO:0000313" key="11">
    <source>
        <dbReference type="Proteomes" id="UP001224533"/>
    </source>
</evidence>
<dbReference type="Proteomes" id="UP000218139">
    <property type="component" value="Unassembled WGS sequence"/>
</dbReference>
<evidence type="ECO:0000313" key="10">
    <source>
        <dbReference type="Proteomes" id="UP000244552"/>
    </source>
</evidence>
<dbReference type="Gene3D" id="3.40.50.2020">
    <property type="match status" value="1"/>
</dbReference>
<reference evidence="5 10" key="4">
    <citation type="journal article" date="2018" name="Genome Announc.">
        <title>Fifty-Six Draft Genome Sequences of 10 Lactobacillus Species from 22 Commercial Dietary Supplements.</title>
        <authorList>
            <person name="Gangiredla J."/>
            <person name="Barnaba T.J."/>
            <person name="Mammel M.K."/>
            <person name="Lacher D.W."/>
            <person name="Elkins C.A."/>
            <person name="Lampel K.A."/>
            <person name="Whitehouse C.A."/>
            <person name="Tartera C."/>
        </authorList>
    </citation>
    <scope>NUCLEOTIDE SEQUENCE [LARGE SCALE GENOMIC DNA]</scope>
    <source>
        <strain evidence="5 10">DS11_12</strain>
    </source>
</reference>
<dbReference type="Proteomes" id="UP000244552">
    <property type="component" value="Unassembled WGS sequence"/>
</dbReference>
<dbReference type="EMBL" id="CP007646">
    <property type="protein sequence ID" value="AIR10857.1"/>
    <property type="molecule type" value="Genomic_DNA"/>
</dbReference>
<dbReference type="Proteomes" id="UP000195378">
    <property type="component" value="Chromosome"/>
</dbReference>
<dbReference type="AlphaFoldDB" id="A0A089RWF0"/>
<evidence type="ECO:0000313" key="3">
    <source>
        <dbReference type="EMBL" id="ARU19035.1"/>
    </source>
</evidence>
<evidence type="ECO:0000313" key="2">
    <source>
        <dbReference type="EMBL" id="AIR10857.1"/>
    </source>
</evidence>
<evidence type="ECO:0000313" key="5">
    <source>
        <dbReference type="EMBL" id="PTR97520.1"/>
    </source>
</evidence>
<dbReference type="Proteomes" id="UP000029488">
    <property type="component" value="Chromosome"/>
</dbReference>
<dbReference type="EMBL" id="LXZO01000080">
    <property type="protein sequence ID" value="PAY47273.1"/>
    <property type="molecule type" value="Genomic_DNA"/>
</dbReference>
<name>A0A089RWF0_9LACO</name>
<accession>A0A089RWF0</accession>
<reference evidence="3 8" key="3">
    <citation type="submission" date="2017-04" db="EMBL/GenBank/DDBJ databases">
        <title>Complete genome sequence of Lactobacillus salivarius ZLS006, a probiotic strain isolated from healthy piglet.</title>
        <authorList>
            <person name="Zhang D."/>
        </authorList>
    </citation>
    <scope>NUCLEOTIDE SEQUENCE [LARGE SCALE GENOMIC DNA]</scope>
    <source>
        <strain evidence="3 8">ZLS006</strain>
    </source>
</reference>
<reference evidence="6 11" key="5">
    <citation type="submission" date="2022-12" db="EMBL/GenBank/DDBJ databases">
        <title>Assessment of beneficial effects and identification of host adaptation-associated genes of Ligilactobacillus salivarius isolated from Meles meles.</title>
        <authorList>
            <person name="Wang Y."/>
        </authorList>
    </citation>
    <scope>NUCLEOTIDE SEQUENCE [LARGE SCALE GENOMIC DNA]</scope>
    <source>
        <strain evidence="6 11">S35</strain>
    </source>
</reference>
<dbReference type="PANTHER" id="PTHR47505:SF1">
    <property type="entry name" value="DNA UTILIZATION PROTEIN YHGH"/>
    <property type="match status" value="1"/>
</dbReference>
<evidence type="ECO:0000313" key="7">
    <source>
        <dbReference type="Proteomes" id="UP000029488"/>
    </source>
</evidence>
<dbReference type="InterPro" id="IPR000836">
    <property type="entry name" value="PRTase_dom"/>
</dbReference>
<evidence type="ECO:0000313" key="9">
    <source>
        <dbReference type="Proteomes" id="UP000218139"/>
    </source>
</evidence>
<organism evidence="2 7">
    <name type="scientific">Ligilactobacillus salivarius</name>
    <dbReference type="NCBI Taxonomy" id="1624"/>
    <lineage>
        <taxon>Bacteria</taxon>
        <taxon>Bacillati</taxon>
        <taxon>Bacillota</taxon>
        <taxon>Bacilli</taxon>
        <taxon>Lactobacillales</taxon>
        <taxon>Lactobacillaceae</taxon>
        <taxon>Ligilactobacillus</taxon>
    </lineage>
</organism>
<dbReference type="KEGG" id="lsj:LSJ_1185c"/>
<evidence type="ECO:0000313" key="8">
    <source>
        <dbReference type="Proteomes" id="UP000195378"/>
    </source>
</evidence>
<dbReference type="CDD" id="cd06223">
    <property type="entry name" value="PRTases_typeI"/>
    <property type="match status" value="1"/>
</dbReference>
<proteinExistence type="inferred from homology"/>
<dbReference type="RefSeq" id="WP_003700642.1">
    <property type="nucleotide sequence ID" value="NZ_CAKMBQ010000001.1"/>
</dbReference>
<dbReference type="PANTHER" id="PTHR47505">
    <property type="entry name" value="DNA UTILIZATION PROTEIN YHGH"/>
    <property type="match status" value="1"/>
</dbReference>
<evidence type="ECO:0000313" key="4">
    <source>
        <dbReference type="EMBL" id="PAY47273.1"/>
    </source>
</evidence>
<dbReference type="EMBL" id="CP020858">
    <property type="protein sequence ID" value="ARU19035.1"/>
    <property type="molecule type" value="Genomic_DNA"/>
</dbReference>
<evidence type="ECO:0000313" key="6">
    <source>
        <dbReference type="EMBL" id="WHS18199.1"/>
    </source>
</evidence>
<evidence type="ECO:0000256" key="1">
    <source>
        <dbReference type="ARBA" id="ARBA00008007"/>
    </source>
</evidence>
<reference evidence="2 7" key="1">
    <citation type="journal article" date="2014" name="BMC Genomics">
        <title>Unusual genome complexity in Lactobacillus salivarius JCM1046.</title>
        <authorList>
            <person name="Raftis E.J."/>
            <person name="Forde B.M."/>
            <person name="Claesson M.J."/>
            <person name="O'Toole P.W."/>
        </authorList>
    </citation>
    <scope>NUCLEOTIDE SEQUENCE [LARGE SCALE GENOMIC DNA]</scope>
    <source>
        <strain evidence="2 7">JCM1046</strain>
    </source>
</reference>
<dbReference type="Proteomes" id="UP001224533">
    <property type="component" value="Chromosome"/>
</dbReference>
<sequence>MNCLLCNNTIDFKLNIKWILSLEKYKRDNVCKRCREELGKCKIDNACEGCGREQKKLLLCNDCIKWKNNNKILLNNKSIYTYDNLIIKKYFERYKFMGDYYWRKIFNIEFKNFITNNYPSKDWIYIPIPVDEYTMQHRGFNQVEGLIGDLPYSRVLKMKKLKRDKKQSEKSRSERLKTQQPFEYIGDKLQGNYVIIDDVYTTGRTLYYAQELLLKNGASRVCSVTLAR</sequence>
<dbReference type="EMBL" id="QAGV01000002">
    <property type="protein sequence ID" value="PTR97520.1"/>
    <property type="molecule type" value="Genomic_DNA"/>
</dbReference>
<dbReference type="InterPro" id="IPR051910">
    <property type="entry name" value="ComF/GntX_DNA_util-trans"/>
</dbReference>
<dbReference type="InterPro" id="IPR029057">
    <property type="entry name" value="PRTase-like"/>
</dbReference>
<protein>
    <submittedName>
        <fullName evidence="5">ComF family protein</fullName>
    </submittedName>
    <submittedName>
        <fullName evidence="2">ComF operon protein C</fullName>
    </submittedName>
    <submittedName>
        <fullName evidence="3">Competence protein ComF</fullName>
    </submittedName>
</protein>
<comment type="similarity">
    <text evidence="1">Belongs to the ComF/GntX family.</text>
</comment>
<dbReference type="EMBL" id="CP114509">
    <property type="protein sequence ID" value="WHS18199.1"/>
    <property type="molecule type" value="Genomic_DNA"/>
</dbReference>
<reference evidence="4 9" key="2">
    <citation type="submission" date="2016-05" db="EMBL/GenBank/DDBJ databases">
        <authorList>
            <person name="Lee J.-Y."/>
            <person name="Kim E.B."/>
            <person name="Choi Y.-J."/>
        </authorList>
    </citation>
    <scope>NUCLEOTIDE SEQUENCE [LARGE SCALE GENOMIC DNA]</scope>
    <source>
        <strain evidence="4 9">KLA006</strain>
    </source>
</reference>
<dbReference type="SUPFAM" id="SSF53271">
    <property type="entry name" value="PRTase-like"/>
    <property type="match status" value="1"/>
</dbReference>
<gene>
    <name evidence="4" type="ORF">A8C52_06315</name>
    <name evidence="3" type="ORF">B7R82_03140</name>
    <name evidence="5" type="ORF">DBP89_03535</name>
    <name evidence="2" type="ORF">LSJ_1185c</name>
    <name evidence="6" type="ORF">O2U02_03005</name>
</gene>